<evidence type="ECO:0000256" key="2">
    <source>
        <dbReference type="ARBA" id="ARBA00023125"/>
    </source>
</evidence>
<feature type="compositionally biased region" description="Low complexity" evidence="5">
    <location>
        <begin position="401"/>
        <end position="410"/>
    </location>
</feature>
<feature type="region of interest" description="Disordered" evidence="5">
    <location>
        <begin position="325"/>
        <end position="410"/>
    </location>
</feature>
<reference evidence="8" key="1">
    <citation type="submission" date="2020-06" db="EMBL/GenBank/DDBJ databases">
        <authorList>
            <person name="Li T."/>
            <person name="Hu X."/>
            <person name="Zhang T."/>
            <person name="Song X."/>
            <person name="Zhang H."/>
            <person name="Dai N."/>
            <person name="Sheng W."/>
            <person name="Hou X."/>
            <person name="Wei L."/>
        </authorList>
    </citation>
    <scope>NUCLEOTIDE SEQUENCE</scope>
    <source>
        <strain evidence="8">K16</strain>
        <tissue evidence="8">Leaf</tissue>
    </source>
</reference>
<dbReference type="PANTHER" id="PTHR31719">
    <property type="entry name" value="NAC TRANSCRIPTION FACTOR 56"/>
    <property type="match status" value="1"/>
</dbReference>
<dbReference type="InterPro" id="IPR003441">
    <property type="entry name" value="NAC-dom"/>
</dbReference>
<keyword evidence="3" id="KW-0804">Transcription</keyword>
<proteinExistence type="predicted"/>
<dbReference type="GO" id="GO:0006355">
    <property type="term" value="P:regulation of DNA-templated transcription"/>
    <property type="evidence" value="ECO:0007669"/>
    <property type="project" value="InterPro"/>
</dbReference>
<dbReference type="PROSITE" id="PS51005">
    <property type="entry name" value="NAC"/>
    <property type="match status" value="1"/>
</dbReference>
<keyword evidence="4" id="KW-0539">Nucleus</keyword>
<evidence type="ECO:0000256" key="6">
    <source>
        <dbReference type="SAM" id="Phobius"/>
    </source>
</evidence>
<keyword evidence="2" id="KW-0238">DNA-binding</keyword>
<feature type="region of interest" description="Disordered" evidence="5">
    <location>
        <begin position="190"/>
        <end position="218"/>
    </location>
</feature>
<feature type="domain" description="NAC" evidence="7">
    <location>
        <begin position="31"/>
        <end position="185"/>
    </location>
</feature>
<dbReference type="PANTHER" id="PTHR31719:SF213">
    <property type="entry name" value="NAC DOMAIN-CONTAINING PROTEIN"/>
    <property type="match status" value="1"/>
</dbReference>
<evidence type="ECO:0000313" key="8">
    <source>
        <dbReference type="EMBL" id="KAK4408275.1"/>
    </source>
</evidence>
<dbReference type="GO" id="GO:0003677">
    <property type="term" value="F:DNA binding"/>
    <property type="evidence" value="ECO:0007669"/>
    <property type="project" value="UniProtKB-KW"/>
</dbReference>
<evidence type="ECO:0000256" key="4">
    <source>
        <dbReference type="ARBA" id="ARBA00023242"/>
    </source>
</evidence>
<organism evidence="8 9">
    <name type="scientific">Sesamum angolense</name>
    <dbReference type="NCBI Taxonomy" id="2727404"/>
    <lineage>
        <taxon>Eukaryota</taxon>
        <taxon>Viridiplantae</taxon>
        <taxon>Streptophyta</taxon>
        <taxon>Embryophyta</taxon>
        <taxon>Tracheophyta</taxon>
        <taxon>Spermatophyta</taxon>
        <taxon>Magnoliopsida</taxon>
        <taxon>eudicotyledons</taxon>
        <taxon>Gunneridae</taxon>
        <taxon>Pentapetalae</taxon>
        <taxon>asterids</taxon>
        <taxon>lamiids</taxon>
        <taxon>Lamiales</taxon>
        <taxon>Pedaliaceae</taxon>
        <taxon>Sesamum</taxon>
    </lineage>
</organism>
<evidence type="ECO:0000256" key="5">
    <source>
        <dbReference type="SAM" id="MobiDB-lite"/>
    </source>
</evidence>
<evidence type="ECO:0000313" key="9">
    <source>
        <dbReference type="Proteomes" id="UP001289374"/>
    </source>
</evidence>
<keyword evidence="1" id="KW-0805">Transcription regulation</keyword>
<protein>
    <submittedName>
        <fullName evidence="8">NAC domain-containing protein 18</fullName>
    </submittedName>
</protein>
<dbReference type="SUPFAM" id="SSF101941">
    <property type="entry name" value="NAC domain"/>
    <property type="match status" value="1"/>
</dbReference>
<dbReference type="AlphaFoldDB" id="A0AAE2C4E8"/>
<dbReference type="InterPro" id="IPR036093">
    <property type="entry name" value="NAC_dom_sf"/>
</dbReference>
<dbReference type="Proteomes" id="UP001289374">
    <property type="component" value="Unassembled WGS sequence"/>
</dbReference>
<evidence type="ECO:0000256" key="3">
    <source>
        <dbReference type="ARBA" id="ARBA00023163"/>
    </source>
</evidence>
<accession>A0AAE2C4E8</accession>
<keyword evidence="6" id="KW-1133">Transmembrane helix</keyword>
<keyword evidence="9" id="KW-1185">Reference proteome</keyword>
<feature type="compositionally biased region" description="Low complexity" evidence="5">
    <location>
        <begin position="337"/>
        <end position="346"/>
    </location>
</feature>
<keyword evidence="6" id="KW-0472">Membrane</keyword>
<dbReference type="Gene3D" id="2.170.150.80">
    <property type="entry name" value="NAC domain"/>
    <property type="match status" value="1"/>
</dbReference>
<evidence type="ECO:0000256" key="1">
    <source>
        <dbReference type="ARBA" id="ARBA00023015"/>
    </source>
</evidence>
<evidence type="ECO:0000259" key="7">
    <source>
        <dbReference type="PROSITE" id="PS51005"/>
    </source>
</evidence>
<dbReference type="Pfam" id="PF02365">
    <property type="entry name" value="NAM"/>
    <property type="match status" value="1"/>
</dbReference>
<feature type="transmembrane region" description="Helical" evidence="6">
    <location>
        <begin position="488"/>
        <end position="513"/>
    </location>
</feature>
<reference evidence="8" key="2">
    <citation type="journal article" date="2024" name="Plant">
        <title>Genomic evolution and insights into agronomic trait innovations of Sesamum species.</title>
        <authorList>
            <person name="Miao H."/>
            <person name="Wang L."/>
            <person name="Qu L."/>
            <person name="Liu H."/>
            <person name="Sun Y."/>
            <person name="Le M."/>
            <person name="Wang Q."/>
            <person name="Wei S."/>
            <person name="Zheng Y."/>
            <person name="Lin W."/>
            <person name="Duan Y."/>
            <person name="Cao H."/>
            <person name="Xiong S."/>
            <person name="Wang X."/>
            <person name="Wei L."/>
            <person name="Li C."/>
            <person name="Ma Q."/>
            <person name="Ju M."/>
            <person name="Zhao R."/>
            <person name="Li G."/>
            <person name="Mu C."/>
            <person name="Tian Q."/>
            <person name="Mei H."/>
            <person name="Zhang T."/>
            <person name="Gao T."/>
            <person name="Zhang H."/>
        </authorList>
    </citation>
    <scope>NUCLEOTIDE SEQUENCE</scope>
    <source>
        <strain evidence="8">K16</strain>
    </source>
</reference>
<sequence>MISKPSCGAGGNSGGDCSIGEEAPDVLSWKLSTRVHFMPSDAELILEYLNKKIQNLPIPIKEICEVNLYHYNPQDLTAMYPQLGQTGWYFFTPRDRKYPNGRRPNRAAVTGYWKATGADKKVYHDDGKEVGSKKALVFYEGKPPKGQKTTWIMHEYMVGDQPPRHKRDANDMRLDDWVLCRIHKRIERPDKKNVQQRRNIQQDDQPLMDATEERPERSVDNVDNLAVLSIHDNVATSDAQFADNHGNLAAAPIPGDNAVHVDPPDQSLDDWIQSALSGADDDPQTSFGYGVPDPFGALHDPFRTRFLHEEEHQWGFHDHLQQDDHQWWGGSSDQQVPAPYYGPSPSSGGGFSTDSFMKSEGPTFDDAVMINNVPDDHNQTLSDYSSSSSSWTPPPPPGLPPHTTTYYPLNSLNASPNPNSLLRAQNPRYLTFIFTTTARFPSHRPFLNFESNDQLDEDSRSSVMTSSDFPVKFYSSVSSSMRDRTRDIMSVVGALLFGVGCGALAAAAIYFLWALFTTHRVDFDDVCSSSSDDDDDDDLTVSKKLGYVAIPTTPKLVDDDLKKPHCQPRRWFDD</sequence>
<keyword evidence="6" id="KW-0812">Transmembrane</keyword>
<feature type="compositionally biased region" description="Low complexity" evidence="5">
    <location>
        <begin position="380"/>
        <end position="391"/>
    </location>
</feature>
<comment type="caution">
    <text evidence="8">The sequence shown here is derived from an EMBL/GenBank/DDBJ whole genome shotgun (WGS) entry which is preliminary data.</text>
</comment>
<name>A0AAE2C4E8_9LAMI</name>
<dbReference type="EMBL" id="JACGWL010000002">
    <property type="protein sequence ID" value="KAK4408275.1"/>
    <property type="molecule type" value="Genomic_DNA"/>
</dbReference>
<gene>
    <name evidence="8" type="ORF">Sango_0408500</name>
</gene>